<dbReference type="Gene3D" id="2.160.10.10">
    <property type="entry name" value="Hexapeptide repeat proteins"/>
    <property type="match status" value="1"/>
</dbReference>
<dbReference type="PANTHER" id="PTHR45989:SF1">
    <property type="entry name" value="TRANSLATION INITIATION FACTOR EIF-2B SUBUNIT GAMMA"/>
    <property type="match status" value="1"/>
</dbReference>
<evidence type="ECO:0000256" key="5">
    <source>
        <dbReference type="ARBA" id="ARBA00022917"/>
    </source>
</evidence>
<evidence type="ECO:0000256" key="4">
    <source>
        <dbReference type="ARBA" id="ARBA00022540"/>
    </source>
</evidence>
<feature type="compositionally biased region" description="Acidic residues" evidence="9">
    <location>
        <begin position="497"/>
        <end position="515"/>
    </location>
</feature>
<evidence type="ECO:0000256" key="8">
    <source>
        <dbReference type="ARBA" id="ARBA00046432"/>
    </source>
</evidence>
<dbReference type="PANTHER" id="PTHR45989">
    <property type="entry name" value="TRANSLATION INITIATION FACTOR EIF-2B SUBUNIT GAMMA"/>
    <property type="match status" value="1"/>
</dbReference>
<keyword evidence="4" id="KW-0396">Initiation factor</keyword>
<evidence type="ECO:0000256" key="9">
    <source>
        <dbReference type="SAM" id="MobiDB-lite"/>
    </source>
</evidence>
<keyword evidence="5" id="KW-0648">Protein biosynthesis</keyword>
<evidence type="ECO:0000259" key="10">
    <source>
        <dbReference type="Pfam" id="PF25084"/>
    </source>
</evidence>
<keyword evidence="3" id="KW-0963">Cytoplasm</keyword>
<feature type="domain" description="EIF2B subunit epsilon/gamma LbH" evidence="10">
    <location>
        <begin position="373"/>
        <end position="455"/>
    </location>
</feature>
<evidence type="ECO:0000313" key="11">
    <source>
        <dbReference type="EMBL" id="GAV50290.1"/>
    </source>
</evidence>
<gene>
    <name evidence="11" type="ORF">ZYGR_0U01460</name>
</gene>
<name>A0A1Q3A3X2_ZYGRO</name>
<dbReference type="CDD" id="cd04652">
    <property type="entry name" value="LbH_eIF2B_gamma_C"/>
    <property type="match status" value="1"/>
</dbReference>
<dbReference type="InterPro" id="IPR029044">
    <property type="entry name" value="Nucleotide-diphossugar_trans"/>
</dbReference>
<comment type="subcellular location">
    <subcellularLocation>
        <location evidence="1">Cytoplasm</location>
        <location evidence="1">Cytosol</location>
    </subcellularLocation>
</comment>
<sequence length="515" mass="58361">MQAFIFCGQGHNLWPFSQGHLDDNVSGNGMTKALLPVGNRSMLEYVLDWCDQANFKEINVVGQAQDIDAIQRGLQRYLELRNEQFLLVSKSLSGSQHLHHLQSPKPIKFIKSKASSTGECLQRELLKRINGDFVLLPCDFVTDIPPQIFIDQYRNRDSNNLAMTFYYKNVLESTDKKQQSGKQFFTLYSSNEDVDARPVLLDVYPMEAVKKTKYLQVRTHLLWNYPNTTVSTKLENSFIYFCSQELCQLLSERKANDSTKKNYKDNVDDDDDDDQGENSKDRDDEVLDTTIKPSYFRQENQLLRDPLNCNKSLGKVFRDLARRSWQHSTPRENIGMFILPEVGFFVRANNLHTFTEANRFILKIKAQTLATNTQTTTASASAIGADAVVGYNCTILEKSNIKLSSIGPGCKIGNRCRIAGSILLPDVTIEDEVILENVIIGPNGVIGKRSKLTNCYVEGYYHVDPKSNLKGETLTKLEFESDESMSSNAAESSSGDESLEEEYDDEYEDDGLFDH</sequence>
<proteinExistence type="inferred from homology"/>
<feature type="region of interest" description="Disordered" evidence="9">
    <location>
        <begin position="258"/>
        <end position="284"/>
    </location>
</feature>
<comment type="similarity">
    <text evidence="2">Belongs to the eIF-2B gamma/epsilon subunits family.</text>
</comment>
<dbReference type="Pfam" id="PF25084">
    <property type="entry name" value="LbH_EIF2B"/>
    <property type="match status" value="1"/>
</dbReference>
<dbReference type="SUPFAM" id="SSF53448">
    <property type="entry name" value="Nucleotide-diphospho-sugar transferases"/>
    <property type="match status" value="1"/>
</dbReference>
<dbReference type="GO" id="GO:0005829">
    <property type="term" value="C:cytosol"/>
    <property type="evidence" value="ECO:0007669"/>
    <property type="project" value="UniProtKB-SubCell"/>
</dbReference>
<dbReference type="GO" id="GO:0005085">
    <property type="term" value="F:guanyl-nucleotide exchange factor activity"/>
    <property type="evidence" value="ECO:0007669"/>
    <property type="project" value="TreeGrafter"/>
</dbReference>
<protein>
    <recommendedName>
        <fullName evidence="6">Translation initiation factor eIF2B subunit gamma</fullName>
    </recommendedName>
    <alternativeName>
        <fullName evidence="7">eIF2B GDP-GTP exchange factor subunit gamma</fullName>
    </alternativeName>
</protein>
<evidence type="ECO:0000256" key="6">
    <source>
        <dbReference type="ARBA" id="ARBA00044196"/>
    </source>
</evidence>
<dbReference type="GO" id="GO:0003743">
    <property type="term" value="F:translation initiation factor activity"/>
    <property type="evidence" value="ECO:0007669"/>
    <property type="project" value="UniProtKB-KW"/>
</dbReference>
<dbReference type="OrthoDB" id="10250549at2759"/>
<dbReference type="AlphaFoldDB" id="A0A1Q3A3X2"/>
<dbReference type="EMBL" id="BDGX01000021">
    <property type="protein sequence ID" value="GAV50290.1"/>
    <property type="molecule type" value="Genomic_DNA"/>
</dbReference>
<dbReference type="Gene3D" id="3.90.550.10">
    <property type="entry name" value="Spore Coat Polysaccharide Biosynthesis Protein SpsA, Chain A"/>
    <property type="match status" value="1"/>
</dbReference>
<evidence type="ECO:0000313" key="12">
    <source>
        <dbReference type="Proteomes" id="UP000187013"/>
    </source>
</evidence>
<evidence type="ECO:0000256" key="3">
    <source>
        <dbReference type="ARBA" id="ARBA00022490"/>
    </source>
</evidence>
<dbReference type="InterPro" id="IPR056764">
    <property type="entry name" value="LbH_EIF2B3/5"/>
</dbReference>
<evidence type="ECO:0000256" key="1">
    <source>
        <dbReference type="ARBA" id="ARBA00004514"/>
    </source>
</evidence>
<accession>A0A1Q3A3X2</accession>
<evidence type="ECO:0000256" key="2">
    <source>
        <dbReference type="ARBA" id="ARBA00007878"/>
    </source>
</evidence>
<dbReference type="InterPro" id="IPR051960">
    <property type="entry name" value="eIF2B_gamma"/>
</dbReference>
<evidence type="ECO:0000256" key="7">
    <source>
        <dbReference type="ARBA" id="ARBA00044229"/>
    </source>
</evidence>
<reference evidence="11 12" key="1">
    <citation type="submission" date="2016-08" db="EMBL/GenBank/DDBJ databases">
        <title>Draft genome sequence of allopolyploid Zygosaccharomyces rouxii.</title>
        <authorList>
            <person name="Watanabe J."/>
            <person name="Uehara K."/>
            <person name="Mogi Y."/>
            <person name="Tsukioka Y."/>
        </authorList>
    </citation>
    <scope>NUCLEOTIDE SEQUENCE [LARGE SCALE GENOMIC DNA]</scope>
    <source>
        <strain evidence="11 12">NBRC 110957</strain>
    </source>
</reference>
<dbReference type="GO" id="GO:0002183">
    <property type="term" value="P:cytoplasmic translational initiation"/>
    <property type="evidence" value="ECO:0007669"/>
    <property type="project" value="TreeGrafter"/>
</dbReference>
<comment type="caution">
    <text evidence="11">The sequence shown here is derived from an EMBL/GenBank/DDBJ whole genome shotgun (WGS) entry which is preliminary data.</text>
</comment>
<feature type="region of interest" description="Disordered" evidence="9">
    <location>
        <begin position="480"/>
        <end position="515"/>
    </location>
</feature>
<feature type="compositionally biased region" description="Acidic residues" evidence="9">
    <location>
        <begin position="267"/>
        <end position="276"/>
    </location>
</feature>
<organism evidence="11 12">
    <name type="scientific">Zygosaccharomyces rouxii</name>
    <dbReference type="NCBI Taxonomy" id="4956"/>
    <lineage>
        <taxon>Eukaryota</taxon>
        <taxon>Fungi</taxon>
        <taxon>Dikarya</taxon>
        <taxon>Ascomycota</taxon>
        <taxon>Saccharomycotina</taxon>
        <taxon>Saccharomycetes</taxon>
        <taxon>Saccharomycetales</taxon>
        <taxon>Saccharomycetaceae</taxon>
        <taxon>Zygosaccharomyces</taxon>
    </lineage>
</organism>
<comment type="subunit">
    <text evidence="8">Component of the translation initiation factor 2B (eIF2B) complex which is a heterodecamer of two sets of five different subunits: alpha, beta, gamma, delta and epsilon. Subunits alpha, beta and delta comprise a regulatory subcomplex and subunits epsilon and gamma comprise a catalytic subcomplex. Within the complex, the hexameric regulatory complex resides at the center, with the two heterodimeric catalytic subcomplexes bound on opposite sides.</text>
</comment>
<feature type="compositionally biased region" description="Low complexity" evidence="9">
    <location>
        <begin position="484"/>
        <end position="496"/>
    </location>
</feature>
<dbReference type="eggNOG" id="KOG1462">
    <property type="taxonomic scope" value="Eukaryota"/>
</dbReference>
<dbReference type="Proteomes" id="UP000187013">
    <property type="component" value="Unassembled WGS sequence"/>
</dbReference>
<dbReference type="GO" id="GO:0005851">
    <property type="term" value="C:eukaryotic translation initiation factor 2B complex"/>
    <property type="evidence" value="ECO:0007669"/>
    <property type="project" value="TreeGrafter"/>
</dbReference>